<dbReference type="SUPFAM" id="SSF52540">
    <property type="entry name" value="P-loop containing nucleoside triphosphate hydrolases"/>
    <property type="match status" value="1"/>
</dbReference>
<proteinExistence type="predicted"/>
<comment type="caution">
    <text evidence="2">The sequence shown here is derived from an EMBL/GenBank/DDBJ whole genome shotgun (WGS) entry which is preliminary data.</text>
</comment>
<evidence type="ECO:0000313" key="3">
    <source>
        <dbReference type="Proteomes" id="UP000249633"/>
    </source>
</evidence>
<evidence type="ECO:0000256" key="1">
    <source>
        <dbReference type="SAM" id="MobiDB-lite"/>
    </source>
</evidence>
<dbReference type="Gene3D" id="3.40.50.300">
    <property type="entry name" value="P-loop containing nucleotide triphosphate hydrolases"/>
    <property type="match status" value="1"/>
</dbReference>
<protein>
    <recommendedName>
        <fullName evidence="4">ATP-binding protein</fullName>
    </recommendedName>
</protein>
<organism evidence="2 3">
    <name type="scientific">Roseateles depolymerans</name>
    <dbReference type="NCBI Taxonomy" id="76731"/>
    <lineage>
        <taxon>Bacteria</taxon>
        <taxon>Pseudomonadati</taxon>
        <taxon>Pseudomonadota</taxon>
        <taxon>Betaproteobacteria</taxon>
        <taxon>Burkholderiales</taxon>
        <taxon>Sphaerotilaceae</taxon>
        <taxon>Roseateles</taxon>
    </lineage>
</organism>
<gene>
    <name evidence="2" type="ORF">DI603_15665</name>
</gene>
<dbReference type="InterPro" id="IPR008571">
    <property type="entry name" value="HerA-like"/>
</dbReference>
<dbReference type="InterPro" id="IPR027417">
    <property type="entry name" value="P-loop_NTPase"/>
</dbReference>
<accession>A0A2W5DKE6</accession>
<dbReference type="PANTHER" id="PTHR42957">
    <property type="entry name" value="HELICASE MJ1565-RELATED"/>
    <property type="match status" value="1"/>
</dbReference>
<feature type="region of interest" description="Disordered" evidence="1">
    <location>
        <begin position="1405"/>
        <end position="1428"/>
    </location>
</feature>
<dbReference type="NCBIfam" id="NF047742">
    <property type="entry name" value="antiphage_MADS8"/>
    <property type="match status" value="1"/>
</dbReference>
<evidence type="ECO:0000313" key="2">
    <source>
        <dbReference type="EMBL" id="PZP30194.1"/>
    </source>
</evidence>
<evidence type="ECO:0008006" key="4">
    <source>
        <dbReference type="Google" id="ProtNLM"/>
    </source>
</evidence>
<dbReference type="Proteomes" id="UP000249633">
    <property type="component" value="Unassembled WGS sequence"/>
</dbReference>
<dbReference type="EMBL" id="QFOD01000015">
    <property type="protein sequence ID" value="PZP30194.1"/>
    <property type="molecule type" value="Genomic_DNA"/>
</dbReference>
<name>A0A2W5DKE6_9BURK</name>
<reference evidence="2 3" key="1">
    <citation type="submission" date="2017-08" db="EMBL/GenBank/DDBJ databases">
        <title>Infants hospitalized years apart are colonized by the same room-sourced microbial strains.</title>
        <authorList>
            <person name="Brooks B."/>
            <person name="Olm M.R."/>
            <person name="Firek B.A."/>
            <person name="Baker R."/>
            <person name="Thomas B.C."/>
            <person name="Morowitz M.J."/>
            <person name="Banfield J.F."/>
        </authorList>
    </citation>
    <scope>NUCLEOTIDE SEQUENCE [LARGE SCALE GENOMIC DNA]</scope>
    <source>
        <strain evidence="2">S2_012_000_R2_81</strain>
    </source>
</reference>
<dbReference type="PANTHER" id="PTHR42957:SF1">
    <property type="entry name" value="HELICASE MJ1565-RELATED"/>
    <property type="match status" value="1"/>
</dbReference>
<sequence length="1860" mass="204730">MSQGLRELTNQELNAALESVLLPKLSQLLAARELGHCMRVTDLDRELMIRLAGGLRAAVPAANVVVLADEGLRAMAPDMAVSSTKLVELRNPLPNDELRPPLLVFVPNDLRASAEDSFGVATFEEVSIDGAYAELNGQLLAKVPANLRMAVEACLSELQRRDSRWRYADDAAVARYLLTCQINEFDPDAMGAALFELALVPDFELFQQAERAPARVARNRECVERVTWSTKTERVRALELGLLDPVFCNQLGEFFSRIGVSNPKEWTQAIVRDRVNWPLAFNKWLFEDGGVNPDAIYIGDVALPDLPVVRDDNEDPRLAELIGHKVLPISKTGLKKFSVSFRVDPVPSKVEGLSRFVAEVVSRDNGPTGLRRRKAAWTKGTDSGAIAFSSIGKIDWEEGWHYVRVYAETEDGDRIHLADGEGNPIRFNTDAAETHASPNESDLFYVVTDDEVEVEPPQRAVPREASLMHALLRARFAAVTQDRDPGTVTVTGCGWVERSSKAVASGETLEIRLGKEGKANVLVSSLLANLERAFLEDPEGLNRLRLSISASGVATRSTTSFKWPVSDEVTRFREARQSFFAAVLKGDQRLIMQASDLLSLQEPAQNYASAYLAWIDTALARASSTETAVARQAMDELRYALTIDSVALVLEDYQGRRRDAVLLGPTHPLRANWHVAWSHLGQAWMEQSRASNKEFVIPTRDAVIKQLAPAAFPPVVPFGEELGRTALAVDNINPFWSLYAATDEKDPRGLIGEVCAALGLPEPAIGGATIDSAYLAARVQRYLVQHPYVETLTINAFNAGRAGAMAEVLLALQRHPDFADLRYDIRLFVLDPAAPSTGEALLELLSPDSGTSAKEADAFSTPTNSHLHPKLRLAIRAIKEFRDDPELHAAHLSFLFDLFPAEEIRAVDVQDSDDSSFVHGLVQPFEVDYLEDEQSITWLRRPLHGAAQPLEGAEALSDLMGGVSRAVSVAVATVARSQYLPHARPVVALSLSADERAMLHQVHEVSDWVLTIDRNLGIEFFDHRRHATRPDYLIDHSPDMASAMSHRLAITSRSVAELESLLIPILGEYGLPNTGRHALVMLDQLRSLSGRLALKLLSSSSQRAEAMGLALSRLFLEHQGVFQNQVVVPLDAHLELYKALKQSAEEMGDEVSFRRTDLALFDLDPASRVVTCRLVEVKCYSQVGDVAAYAQLKASIADQIAQSEHVLAYHFDPRMAEVDRPDRPIKNRDLAALLGFYLDRSERYGVVLPEAAEEAHYFLRRLDERPYTLQFTRSAVVFDFSKPGTEPAEHENGIEFYRIGSDLIRQLVESAVTDTESVASVQYVRAADTAREVTQELLRRRELAPAVPTFETAAFLSPPRDRTLAWDDSPRVKYTQCEVVSSVPVMEPEPAAVVLVAPQPVGKVQAASTDTPPLPVEEPGADATATAEQAPASVLVAKKDIPQGASVTRPQTQDGETTDSRVAYDIMLGATGATPQYGLIGEVSGRKVALDLNQTHTISLFGVQGGGKSYTLGSVAEMASLHIPGINCLPEPLSTVIFHYSPTMDYKPEFTSMVGANSVEDQVRALKEAYGAEPKALADVLLLVPADKIEERQAEYPDIEVRPLQFSASELKASHWKFLMGAVGNQATYIRQIMRIMKAMRDDITLEGLRAGIDASSVPDHLKELARMRLDLAAEYINDGISLTEVVRPGRLIIVDLRDEFIEKDEALGLFVVLLQLFADARIDGRSFNKLVVFDEAHKYIESPDLVAGLIEVVREMRHKGVSIMVASQDPPSVPVSLIELSSQIIMHKFNSPAWLKHIQKANAALGNLTPERMALLKAGEAYVWSSKATDESFSKGAVKLRCRPRVTQHGGATRVAVKD</sequence>